<dbReference type="PRINTS" id="PR00359">
    <property type="entry name" value="BP450"/>
</dbReference>
<proteinExistence type="inferred from homology"/>
<dbReference type="InterPro" id="IPR036396">
    <property type="entry name" value="Cyt_P450_sf"/>
</dbReference>
<dbReference type="PANTHER" id="PTHR46696:SF1">
    <property type="entry name" value="CYTOCHROME P450 YJIB-RELATED"/>
    <property type="match status" value="1"/>
</dbReference>
<feature type="region of interest" description="Disordered" evidence="2">
    <location>
        <begin position="1"/>
        <end position="27"/>
    </location>
</feature>
<dbReference type="PANTHER" id="PTHR46696">
    <property type="entry name" value="P450, PUTATIVE (EUROFUNG)-RELATED"/>
    <property type="match status" value="1"/>
</dbReference>
<organism evidence="3 4">
    <name type="scientific">Streptomyces albiaxialis</name>
    <dbReference type="NCBI Taxonomy" id="329523"/>
    <lineage>
        <taxon>Bacteria</taxon>
        <taxon>Bacillati</taxon>
        <taxon>Actinomycetota</taxon>
        <taxon>Actinomycetes</taxon>
        <taxon>Kitasatosporales</taxon>
        <taxon>Streptomycetaceae</taxon>
        <taxon>Streptomyces</taxon>
    </lineage>
</organism>
<reference evidence="3 4" key="1">
    <citation type="journal article" date="2019" name="Int. J. Syst. Evol. Microbiol.">
        <title>The Global Catalogue of Microorganisms (GCM) 10K type strain sequencing project: providing services to taxonomists for standard genome sequencing and annotation.</title>
        <authorList>
            <consortium name="The Broad Institute Genomics Platform"/>
            <consortium name="The Broad Institute Genome Sequencing Center for Infectious Disease"/>
            <person name="Wu L."/>
            <person name="Ma J."/>
        </authorList>
    </citation>
    <scope>NUCLEOTIDE SEQUENCE [LARGE SCALE GENOMIC DNA]</scope>
    <source>
        <strain evidence="3 4">JCM 15478</strain>
    </source>
</reference>
<dbReference type="CDD" id="cd11030">
    <property type="entry name" value="CYP105-like"/>
    <property type="match status" value="1"/>
</dbReference>
<dbReference type="InterPro" id="IPR001128">
    <property type="entry name" value="Cyt_P450"/>
</dbReference>
<keyword evidence="4" id="KW-1185">Reference proteome</keyword>
<dbReference type="SUPFAM" id="SSF48264">
    <property type="entry name" value="Cytochrome P450"/>
    <property type="match status" value="1"/>
</dbReference>
<dbReference type="EMBL" id="BAAAPE010000011">
    <property type="protein sequence ID" value="GAA2082898.1"/>
    <property type="molecule type" value="Genomic_DNA"/>
</dbReference>
<name>A0ABN2W3W4_9ACTN</name>
<protein>
    <submittedName>
        <fullName evidence="3">Cytochrome P450</fullName>
    </submittedName>
</protein>
<gene>
    <name evidence="3" type="ORF">GCM10009801_42990</name>
</gene>
<comment type="similarity">
    <text evidence="1">Belongs to the cytochrome P450 family.</text>
</comment>
<dbReference type="Pfam" id="PF00067">
    <property type="entry name" value="p450"/>
    <property type="match status" value="1"/>
</dbReference>
<accession>A0ABN2W3W4</accession>
<dbReference type="RefSeq" id="WP_344530580.1">
    <property type="nucleotide sequence ID" value="NZ_BAAAPE010000011.1"/>
</dbReference>
<dbReference type="Gene3D" id="1.10.630.10">
    <property type="entry name" value="Cytochrome P450"/>
    <property type="match status" value="1"/>
</dbReference>
<evidence type="ECO:0000313" key="3">
    <source>
        <dbReference type="EMBL" id="GAA2082898.1"/>
    </source>
</evidence>
<evidence type="ECO:0000256" key="1">
    <source>
        <dbReference type="ARBA" id="ARBA00010617"/>
    </source>
</evidence>
<dbReference type="PRINTS" id="PR00385">
    <property type="entry name" value="P450"/>
</dbReference>
<evidence type="ECO:0000256" key="2">
    <source>
        <dbReference type="SAM" id="MobiDB-lite"/>
    </source>
</evidence>
<evidence type="ECO:0000313" key="4">
    <source>
        <dbReference type="Proteomes" id="UP001500016"/>
    </source>
</evidence>
<dbReference type="InterPro" id="IPR002397">
    <property type="entry name" value="Cyt_P450_B"/>
</dbReference>
<sequence length="398" mass="43517">MSPAPITEFPFARPADRPYLPPEGLAPLREESPLRRFTYPDGHEGWAATGWSTVRAILADPRFSSRYELLHLHIPDAPPGGLPPARPGDLTGIDPPEHTRLRKLVAGRFTNRRMRALADRIARFTAEALDDMERRGPGVDLVEAFAYPVPSLMICELLGVPEGDRAVFHRHAREAMGAGESHDAMQEALTALQDFIAAMVPAKRARPTDDVLSELTATDLTDEEIAGLGGFLLGAGFDTTAHMLSLGTLALLDNPDQAALLREDPDLADGAVEELMRYLSVAHTTAKAALEDVELDGHVIRAGETVTLSLIAANHDPARYPSPEKLDLRRAAAGQLGFAHGIHQCLGAQLARVEMRTAFPALLRRFPTLRLACPREELEFYDMVVYSLRALPVAWDDA</sequence>
<dbReference type="Proteomes" id="UP001500016">
    <property type="component" value="Unassembled WGS sequence"/>
</dbReference>
<comment type="caution">
    <text evidence="3">The sequence shown here is derived from an EMBL/GenBank/DDBJ whole genome shotgun (WGS) entry which is preliminary data.</text>
</comment>